<organism evidence="2 3">
    <name type="scientific">Brassica cretica</name>
    <name type="common">Mustard</name>
    <dbReference type="NCBI Taxonomy" id="69181"/>
    <lineage>
        <taxon>Eukaryota</taxon>
        <taxon>Viridiplantae</taxon>
        <taxon>Streptophyta</taxon>
        <taxon>Embryophyta</taxon>
        <taxon>Tracheophyta</taxon>
        <taxon>Spermatophyta</taxon>
        <taxon>Magnoliopsida</taxon>
        <taxon>eudicotyledons</taxon>
        <taxon>Gunneridae</taxon>
        <taxon>Pentapetalae</taxon>
        <taxon>rosids</taxon>
        <taxon>malvids</taxon>
        <taxon>Brassicales</taxon>
        <taxon>Brassicaceae</taxon>
        <taxon>Brassiceae</taxon>
        <taxon>Brassica</taxon>
    </lineage>
</organism>
<gene>
    <name evidence="2" type="ORF">DY000_02010160</name>
</gene>
<evidence type="ECO:0000256" key="1">
    <source>
        <dbReference type="SAM" id="MobiDB-lite"/>
    </source>
</evidence>
<proteinExistence type="predicted"/>
<feature type="region of interest" description="Disordered" evidence="1">
    <location>
        <begin position="21"/>
        <end position="89"/>
    </location>
</feature>
<name>A0ABQ7BY52_BRACR</name>
<feature type="compositionally biased region" description="Polar residues" evidence="1">
    <location>
        <begin position="71"/>
        <end position="84"/>
    </location>
</feature>
<evidence type="ECO:0000313" key="3">
    <source>
        <dbReference type="Proteomes" id="UP000266723"/>
    </source>
</evidence>
<keyword evidence="3" id="KW-1185">Reference proteome</keyword>
<feature type="compositionally biased region" description="Basic and acidic residues" evidence="1">
    <location>
        <begin position="48"/>
        <end position="59"/>
    </location>
</feature>
<accession>A0ABQ7BY52</accession>
<dbReference type="Proteomes" id="UP000266723">
    <property type="component" value="Unassembled WGS sequence"/>
</dbReference>
<evidence type="ECO:0000313" key="2">
    <source>
        <dbReference type="EMBL" id="KAF3544282.1"/>
    </source>
</evidence>
<reference evidence="2 3" key="1">
    <citation type="journal article" date="2020" name="BMC Genomics">
        <title>Intraspecific diversification of the crop wild relative Brassica cretica Lam. using demographic model selection.</title>
        <authorList>
            <person name="Kioukis A."/>
            <person name="Michalopoulou V.A."/>
            <person name="Briers L."/>
            <person name="Pirintsos S."/>
            <person name="Studholme D.J."/>
            <person name="Pavlidis P."/>
            <person name="Sarris P.F."/>
        </authorList>
    </citation>
    <scope>NUCLEOTIDE SEQUENCE [LARGE SCALE GENOMIC DNA]</scope>
    <source>
        <strain evidence="3">cv. PFS-1207/04</strain>
    </source>
</reference>
<sequence length="121" mass="13862">MDRSRIVDDKRKGKALIKNQLPIVGNGNMDPTRFENAPKTASKAKKVPSKERVPTDRNQQEYPRSNGMPVISQSSRDPTATGSDPTLEKLQFPFRRRMTRVQRACLMRMITRMMMGININE</sequence>
<dbReference type="EMBL" id="QGKV02000832">
    <property type="protein sequence ID" value="KAF3544282.1"/>
    <property type="molecule type" value="Genomic_DNA"/>
</dbReference>
<protein>
    <submittedName>
        <fullName evidence="2">Uncharacterized protein</fullName>
    </submittedName>
</protein>
<comment type="caution">
    <text evidence="2">The sequence shown here is derived from an EMBL/GenBank/DDBJ whole genome shotgun (WGS) entry which is preliminary data.</text>
</comment>